<dbReference type="Gene3D" id="3.30.300.30">
    <property type="match status" value="1"/>
</dbReference>
<dbReference type="InterPro" id="IPR045851">
    <property type="entry name" value="AMP-bd_C_sf"/>
</dbReference>
<reference evidence="3 4" key="1">
    <citation type="submission" date="2022-11" db="EMBL/GenBank/DDBJ databases">
        <title>Anaerobic phenanthrene biodegradation by a DNRA strain PheN6.</title>
        <authorList>
            <person name="Zhang Z."/>
        </authorList>
    </citation>
    <scope>NUCLEOTIDE SEQUENCE [LARGE SCALE GENOMIC DNA]</scope>
    <source>
        <strain evidence="3 4">PheN6</strain>
    </source>
</reference>
<dbReference type="InterPro" id="IPR000873">
    <property type="entry name" value="AMP-dep_synth/lig_dom"/>
</dbReference>
<evidence type="ECO:0000313" key="4">
    <source>
        <dbReference type="Proteomes" id="UP001150259"/>
    </source>
</evidence>
<dbReference type="GO" id="GO:0008756">
    <property type="term" value="F:o-succinylbenzoate-CoA ligase activity"/>
    <property type="evidence" value="ECO:0007669"/>
    <property type="project" value="UniProtKB-EC"/>
</dbReference>
<feature type="domain" description="AMP-dependent synthetase/ligase" evidence="1">
    <location>
        <begin position="47"/>
        <end position="222"/>
    </location>
</feature>
<evidence type="ECO:0000313" key="3">
    <source>
        <dbReference type="EMBL" id="MDC5696437.1"/>
    </source>
</evidence>
<gene>
    <name evidence="3" type="primary">menE</name>
    <name evidence="3" type="ORF">OO014_04145</name>
</gene>
<organism evidence="3 4">
    <name type="scientific">Intrasporangium calvum</name>
    <dbReference type="NCBI Taxonomy" id="53358"/>
    <lineage>
        <taxon>Bacteria</taxon>
        <taxon>Bacillati</taxon>
        <taxon>Actinomycetota</taxon>
        <taxon>Actinomycetes</taxon>
        <taxon>Micrococcales</taxon>
        <taxon>Intrasporangiaceae</taxon>
        <taxon>Intrasporangium</taxon>
    </lineage>
</organism>
<dbReference type="Pfam" id="PF00501">
    <property type="entry name" value="AMP-binding"/>
    <property type="match status" value="1"/>
</dbReference>
<proteinExistence type="predicted"/>
<dbReference type="Proteomes" id="UP001150259">
    <property type="component" value="Unassembled WGS sequence"/>
</dbReference>
<dbReference type="NCBIfam" id="NF005877">
    <property type="entry name" value="PRK07824.1"/>
    <property type="match status" value="1"/>
</dbReference>
<evidence type="ECO:0000259" key="2">
    <source>
        <dbReference type="Pfam" id="PF13193"/>
    </source>
</evidence>
<protein>
    <submittedName>
        <fullName evidence="3">O-succinylbenzoate--CoA ligase</fullName>
        <ecNumber evidence="3">6.2.1.26</ecNumber>
    </submittedName>
</protein>
<dbReference type="InterPro" id="IPR050237">
    <property type="entry name" value="ATP-dep_AMP-bd_enzyme"/>
</dbReference>
<dbReference type="PANTHER" id="PTHR43767:SF1">
    <property type="entry name" value="NONRIBOSOMAL PEPTIDE SYNTHASE PES1 (EUROFUNG)-RELATED"/>
    <property type="match status" value="1"/>
</dbReference>
<sequence length="392" mass="40205">MTAPRPLPVPAGPDALSILPALEAALTGRSPVIPYAAELAPPVIPPHDPADLPDGLALAVGTSGSTGRPKRALLTADAVTASATATHHVLGGSGGWLLALPAHHIAGLQVLTRSLVAGTVPTVMDLRGGFTAAAFARAAGCLAAPAGGSRRYTSLVPTQLGRLLDDPAGLEALLTFDGVLVGGAATPLALEERARAAGVPLNLTYGMSETAGGCVYDGVPLPVTRMHIDNDRHVVLGGDTVAHGYLGEPELTANAFSTDADGMRWFRTDDLGHIDDDGRLVVDGRADDVIITGGIKVTPGVVEDAIARHVHEVGDVVVLGLPDPEWGEAVCAALTLLDPTTHLTATDLRSRLSGILPDAALPRRVVILPTIPLRGPGKPDRAAIRLAAEEHA</sequence>
<keyword evidence="4" id="KW-1185">Reference proteome</keyword>
<dbReference type="Gene3D" id="3.40.50.12780">
    <property type="entry name" value="N-terminal domain of ligase-like"/>
    <property type="match status" value="1"/>
</dbReference>
<dbReference type="SUPFAM" id="SSF56801">
    <property type="entry name" value="Acetyl-CoA synthetase-like"/>
    <property type="match status" value="1"/>
</dbReference>
<accession>A0ABT5GEC4</accession>
<name>A0ABT5GEC4_9MICO</name>
<dbReference type="Pfam" id="PF13193">
    <property type="entry name" value="AMP-binding_C"/>
    <property type="match status" value="1"/>
</dbReference>
<dbReference type="RefSeq" id="WP_272461013.1">
    <property type="nucleotide sequence ID" value="NZ_JAPFQL010000011.1"/>
</dbReference>
<dbReference type="EMBL" id="JAPFQL010000011">
    <property type="protein sequence ID" value="MDC5696437.1"/>
    <property type="molecule type" value="Genomic_DNA"/>
</dbReference>
<dbReference type="PANTHER" id="PTHR43767">
    <property type="entry name" value="LONG-CHAIN-FATTY-ACID--COA LIGASE"/>
    <property type="match status" value="1"/>
</dbReference>
<comment type="caution">
    <text evidence="3">The sequence shown here is derived from an EMBL/GenBank/DDBJ whole genome shotgun (WGS) entry which is preliminary data.</text>
</comment>
<feature type="domain" description="AMP-binding enzyme C-terminal" evidence="2">
    <location>
        <begin position="302"/>
        <end position="378"/>
    </location>
</feature>
<evidence type="ECO:0000259" key="1">
    <source>
        <dbReference type="Pfam" id="PF00501"/>
    </source>
</evidence>
<dbReference type="InterPro" id="IPR025110">
    <property type="entry name" value="AMP-bd_C"/>
</dbReference>
<dbReference type="EC" id="6.2.1.26" evidence="3"/>
<keyword evidence="3" id="KW-0436">Ligase</keyword>
<dbReference type="InterPro" id="IPR042099">
    <property type="entry name" value="ANL_N_sf"/>
</dbReference>